<evidence type="ECO:0000313" key="1">
    <source>
        <dbReference type="EMBL" id="PWF22926.1"/>
    </source>
</evidence>
<accession>A0A2V1JYS0</accession>
<sequence>MTNNRIKYALHLNNWSYEKGSRHDLLVNGQKITPIEFDESMSGNIFCPVCFTNLTRSPKNKSRFSNSRNACFMHLKSYCHIECNLRTPKSEGVKYETEELAAQAISNGELVVINSFMESHPLIPNDSAAPYKQSAIEDEHGPISLLPIARHKGKSFNLPSKITTIRAICTNFDDNLYRYYILPNQTHAQLLISSINNIEDITDVVETPKLYWGIIEKSFNAGKSKKRTNMRMTKLKSNPNIVDFYLKDNEANQADKGISDESVGRIVIFWGKIGVNGVGLCVERLKWGEYSLLAKKYENLLI</sequence>
<protein>
    <submittedName>
        <fullName evidence="1">Uncharacterized protein</fullName>
    </submittedName>
</protein>
<organism evidence="1 2">
    <name type="scientific">Corticimicrobacter populi</name>
    <dbReference type="NCBI Taxonomy" id="2175229"/>
    <lineage>
        <taxon>Bacteria</taxon>
        <taxon>Pseudomonadati</taxon>
        <taxon>Pseudomonadota</taxon>
        <taxon>Betaproteobacteria</taxon>
        <taxon>Burkholderiales</taxon>
        <taxon>Alcaligenaceae</taxon>
        <taxon>Corticimicrobacter</taxon>
    </lineage>
</organism>
<reference evidence="2" key="1">
    <citation type="submission" date="2018-05" db="EMBL/GenBank/DDBJ databases">
        <authorList>
            <person name="Li Y."/>
        </authorList>
    </citation>
    <scope>NUCLEOTIDE SEQUENCE [LARGE SCALE GENOMIC DNA]</scope>
    <source>
        <strain evidence="2">3d-2-2</strain>
    </source>
</reference>
<comment type="caution">
    <text evidence="1">The sequence shown here is derived from an EMBL/GenBank/DDBJ whole genome shotgun (WGS) entry which is preliminary data.</text>
</comment>
<dbReference type="Proteomes" id="UP000245212">
    <property type="component" value="Unassembled WGS sequence"/>
</dbReference>
<name>A0A2V1JYS0_9BURK</name>
<evidence type="ECO:0000313" key="2">
    <source>
        <dbReference type="Proteomes" id="UP000245212"/>
    </source>
</evidence>
<gene>
    <name evidence="1" type="ORF">DD235_07880</name>
</gene>
<keyword evidence="2" id="KW-1185">Reference proteome</keyword>
<dbReference type="EMBL" id="QETA01000003">
    <property type="protein sequence ID" value="PWF22926.1"/>
    <property type="molecule type" value="Genomic_DNA"/>
</dbReference>
<dbReference type="RefSeq" id="WP_109061545.1">
    <property type="nucleotide sequence ID" value="NZ_QETA01000003.1"/>
</dbReference>
<dbReference type="AlphaFoldDB" id="A0A2V1JYS0"/>
<proteinExistence type="predicted"/>